<evidence type="ECO:0000313" key="2">
    <source>
        <dbReference type="Proteomes" id="UP000004621"/>
    </source>
</evidence>
<organism evidence="1 2">
    <name type="scientific">Neisseria subflava NJ9703</name>
    <dbReference type="NCBI Taxonomy" id="546268"/>
    <lineage>
        <taxon>Bacteria</taxon>
        <taxon>Pseudomonadati</taxon>
        <taxon>Pseudomonadota</taxon>
        <taxon>Betaproteobacteria</taxon>
        <taxon>Neisseriales</taxon>
        <taxon>Neisseriaceae</taxon>
        <taxon>Neisseria</taxon>
    </lineage>
</organism>
<sequence>MANQPSDVSGNHLKPLRRIPNMHFICRAKKGKAMDLRKIKKTD</sequence>
<proteinExistence type="predicted"/>
<accession>A0A9W5IPA4</accession>
<reference evidence="1 2" key="1">
    <citation type="submission" date="2010-01" db="EMBL/GenBank/DDBJ databases">
        <authorList>
            <person name="Weinstock G."/>
            <person name="Sodergren E."/>
            <person name="Clifton S."/>
            <person name="Fulton L."/>
            <person name="Fulton B."/>
            <person name="Courtney L."/>
            <person name="Fronick C."/>
            <person name="Harrison M."/>
            <person name="Strong C."/>
            <person name="Farmer C."/>
            <person name="Delahaunty K."/>
            <person name="Markovic C."/>
            <person name="Hall O."/>
            <person name="Minx P."/>
            <person name="Tomlinson C."/>
            <person name="Mitreva M."/>
            <person name="Nelson J."/>
            <person name="Hou S."/>
            <person name="Wollam A."/>
            <person name="Pepin K.H."/>
            <person name="Johnson M."/>
            <person name="Bhonagiri V."/>
            <person name="Nash W.E."/>
            <person name="Warren W."/>
            <person name="Chinwalla A."/>
            <person name="Mardis E.R."/>
            <person name="Wilson R.K."/>
        </authorList>
    </citation>
    <scope>NUCLEOTIDE SEQUENCE [LARGE SCALE GENOMIC DNA]</scope>
    <source>
        <strain evidence="1 2">NJ9703</strain>
    </source>
</reference>
<gene>
    <name evidence="1" type="ORF">NEISUBOT_05479</name>
</gene>
<protein>
    <submittedName>
        <fullName evidence="1">Uncharacterized protein</fullName>
    </submittedName>
</protein>
<evidence type="ECO:0000313" key="1">
    <source>
        <dbReference type="EMBL" id="EFC51145.1"/>
    </source>
</evidence>
<dbReference type="EMBL" id="ACEO02000014">
    <property type="protein sequence ID" value="EFC51145.1"/>
    <property type="molecule type" value="Genomic_DNA"/>
</dbReference>
<comment type="caution">
    <text evidence="1">The sequence shown here is derived from an EMBL/GenBank/DDBJ whole genome shotgun (WGS) entry which is preliminary data.</text>
</comment>
<dbReference type="Proteomes" id="UP000004621">
    <property type="component" value="Unassembled WGS sequence"/>
</dbReference>
<dbReference type="AlphaFoldDB" id="A0A9W5IPA4"/>
<name>A0A9W5IPA4_NEISU</name>